<evidence type="ECO:0000256" key="3">
    <source>
        <dbReference type="ARBA" id="ARBA00006852"/>
    </source>
</evidence>
<dbReference type="GO" id="GO:0006397">
    <property type="term" value="P:mRNA processing"/>
    <property type="evidence" value="ECO:0007669"/>
    <property type="project" value="UniProtKB-KW"/>
</dbReference>
<reference evidence="9" key="1">
    <citation type="submission" date="2014-12" db="EMBL/GenBank/DDBJ databases">
        <title>Insight into the proteome of Arion vulgaris.</title>
        <authorList>
            <person name="Aradska J."/>
            <person name="Bulat T."/>
            <person name="Smidak R."/>
            <person name="Sarate P."/>
            <person name="Gangsoo J."/>
            <person name="Sialana F."/>
            <person name="Bilban M."/>
            <person name="Lubec G."/>
        </authorList>
    </citation>
    <scope>NUCLEOTIDE SEQUENCE</scope>
    <source>
        <tissue evidence="9">Skin</tissue>
    </source>
</reference>
<feature type="compositionally biased region" description="Basic and acidic residues" evidence="8">
    <location>
        <begin position="25"/>
        <end position="35"/>
    </location>
</feature>
<comment type="similarity">
    <text evidence="3">Belongs to the ARL6IP4 family.</text>
</comment>
<evidence type="ECO:0000256" key="2">
    <source>
        <dbReference type="ARBA" id="ARBA00004604"/>
    </source>
</evidence>
<feature type="compositionally biased region" description="Basic residues" evidence="8">
    <location>
        <begin position="11"/>
        <end position="24"/>
    </location>
</feature>
<comment type="subcellular location">
    <subcellularLocation>
        <location evidence="1">Nucleus speckle</location>
    </subcellularLocation>
    <subcellularLocation>
        <location evidence="2">Nucleus</location>
        <location evidence="2">Nucleolus</location>
    </subcellularLocation>
</comment>
<organism evidence="9">
    <name type="scientific">Arion vulgaris</name>
    <dbReference type="NCBI Taxonomy" id="1028688"/>
    <lineage>
        <taxon>Eukaryota</taxon>
        <taxon>Metazoa</taxon>
        <taxon>Spiralia</taxon>
        <taxon>Lophotrochozoa</taxon>
        <taxon>Mollusca</taxon>
        <taxon>Gastropoda</taxon>
        <taxon>Heterobranchia</taxon>
        <taxon>Euthyneura</taxon>
        <taxon>Panpulmonata</taxon>
        <taxon>Eupulmonata</taxon>
        <taxon>Stylommatophora</taxon>
        <taxon>Helicina</taxon>
        <taxon>Arionoidea</taxon>
        <taxon>Arionidae</taxon>
        <taxon>Arion</taxon>
    </lineage>
</organism>
<dbReference type="GO" id="GO:0005730">
    <property type="term" value="C:nucleolus"/>
    <property type="evidence" value="ECO:0007669"/>
    <property type="project" value="UniProtKB-SubCell"/>
</dbReference>
<keyword evidence="7" id="KW-0539">Nucleus</keyword>
<dbReference type="Pfam" id="PF10500">
    <property type="entry name" value="SR-25"/>
    <property type="match status" value="1"/>
</dbReference>
<evidence type="ECO:0000313" key="9">
    <source>
        <dbReference type="EMBL" id="CEK75268.1"/>
    </source>
</evidence>
<feature type="region of interest" description="Disordered" evidence="8">
    <location>
        <begin position="1"/>
        <end position="35"/>
    </location>
</feature>
<accession>A0A0B7A373</accession>
<dbReference type="EMBL" id="HACG01028403">
    <property type="protein sequence ID" value="CEK75268.1"/>
    <property type="molecule type" value="Transcribed_RNA"/>
</dbReference>
<dbReference type="InterPro" id="IPR019532">
    <property type="entry name" value="Nucl_RNA-splicing_assoc_SR-25"/>
</dbReference>
<keyword evidence="5" id="KW-0507">mRNA processing</keyword>
<protein>
    <recommendedName>
        <fullName evidence="4">ADP-ribosylation factor-like protein 6-interacting protein 4</fullName>
    </recommendedName>
</protein>
<evidence type="ECO:0000256" key="5">
    <source>
        <dbReference type="ARBA" id="ARBA00022664"/>
    </source>
</evidence>
<sequence>SSSSSSSDERKKRKKKKKKKKKKMKKEEIKSRKKDVKVDEICDKRKLDSTEDVSLLVKSGPQPRIMKPMTKEEWDKQQSVIRRVYDEETGRERIIRGDGEILEEIVSKDRHVDINKASTRGDGQHYAKKMGLL</sequence>
<dbReference type="GO" id="GO:0016607">
    <property type="term" value="C:nuclear speck"/>
    <property type="evidence" value="ECO:0007669"/>
    <property type="project" value="UniProtKB-SubCell"/>
</dbReference>
<feature type="non-terminal residue" evidence="9">
    <location>
        <position position="1"/>
    </location>
</feature>
<dbReference type="GO" id="GO:0008380">
    <property type="term" value="P:RNA splicing"/>
    <property type="evidence" value="ECO:0007669"/>
    <property type="project" value="UniProtKB-KW"/>
</dbReference>
<evidence type="ECO:0000256" key="4">
    <source>
        <dbReference type="ARBA" id="ARBA00017993"/>
    </source>
</evidence>
<evidence type="ECO:0000256" key="7">
    <source>
        <dbReference type="ARBA" id="ARBA00023242"/>
    </source>
</evidence>
<proteinExistence type="inferred from homology"/>
<dbReference type="AlphaFoldDB" id="A0A0B7A373"/>
<name>A0A0B7A373_9EUPU</name>
<gene>
    <name evidence="9" type="primary">ORF94719</name>
</gene>
<evidence type="ECO:0000256" key="8">
    <source>
        <dbReference type="SAM" id="MobiDB-lite"/>
    </source>
</evidence>
<keyword evidence="6" id="KW-0508">mRNA splicing</keyword>
<evidence type="ECO:0000256" key="1">
    <source>
        <dbReference type="ARBA" id="ARBA00004324"/>
    </source>
</evidence>
<evidence type="ECO:0000256" key="6">
    <source>
        <dbReference type="ARBA" id="ARBA00023187"/>
    </source>
</evidence>